<dbReference type="InterPro" id="IPR021333">
    <property type="entry name" value="DUF2946"/>
</dbReference>
<evidence type="ECO:0008006" key="4">
    <source>
        <dbReference type="Google" id="ProtNLM"/>
    </source>
</evidence>
<evidence type="ECO:0000256" key="1">
    <source>
        <dbReference type="SAM" id="MobiDB-lite"/>
    </source>
</evidence>
<protein>
    <recommendedName>
        <fullName evidence="4">DUF2946 domain-containing protein</fullName>
    </recommendedName>
</protein>
<proteinExistence type="predicted"/>
<organism evidence="2 3">
    <name type="scientific">Brevundimonas kwangchunensis</name>
    <dbReference type="NCBI Taxonomy" id="322163"/>
    <lineage>
        <taxon>Bacteria</taxon>
        <taxon>Pseudomonadati</taxon>
        <taxon>Pseudomonadota</taxon>
        <taxon>Alphaproteobacteria</taxon>
        <taxon>Caulobacterales</taxon>
        <taxon>Caulobacteraceae</taxon>
        <taxon>Brevundimonas</taxon>
    </lineage>
</organism>
<dbReference type="RefSeq" id="WP_343792012.1">
    <property type="nucleotide sequence ID" value="NZ_BAAAGA010000002.1"/>
</dbReference>
<evidence type="ECO:0000313" key="2">
    <source>
        <dbReference type="EMBL" id="GAA0619377.1"/>
    </source>
</evidence>
<dbReference type="EMBL" id="BAAAGA010000002">
    <property type="protein sequence ID" value="GAA0619377.1"/>
    <property type="molecule type" value="Genomic_DNA"/>
</dbReference>
<name>A0ABN1GTW6_9CAUL</name>
<comment type="caution">
    <text evidence="2">The sequence shown here is derived from an EMBL/GenBank/DDBJ whole genome shotgun (WGS) entry which is preliminary data.</text>
</comment>
<evidence type="ECO:0000313" key="3">
    <source>
        <dbReference type="Proteomes" id="UP001501352"/>
    </source>
</evidence>
<reference evidence="2 3" key="1">
    <citation type="journal article" date="2019" name="Int. J. Syst. Evol. Microbiol.">
        <title>The Global Catalogue of Microorganisms (GCM) 10K type strain sequencing project: providing services to taxonomists for standard genome sequencing and annotation.</title>
        <authorList>
            <consortium name="The Broad Institute Genomics Platform"/>
            <consortium name="The Broad Institute Genome Sequencing Center for Infectious Disease"/>
            <person name="Wu L."/>
            <person name="Ma J."/>
        </authorList>
    </citation>
    <scope>NUCLEOTIDE SEQUENCE [LARGE SCALE GENOMIC DNA]</scope>
    <source>
        <strain evidence="2 3">JCM 12928</strain>
    </source>
</reference>
<keyword evidence="3" id="KW-1185">Reference proteome</keyword>
<accession>A0ABN1GTW6</accession>
<dbReference type="Pfam" id="PF11162">
    <property type="entry name" value="DUF2946"/>
    <property type="match status" value="1"/>
</dbReference>
<feature type="region of interest" description="Disordered" evidence="1">
    <location>
        <begin position="109"/>
        <end position="129"/>
    </location>
</feature>
<sequence length="129" mass="12879">MNRSTADHWSLSRSLAFLAATFAIVLGTLLPFGAMAAARPGETIVFCSSQGPQTVQVGGDVDGPGGKAEPAKCAACVMPLLAALPVPPSPEPIAAPVVAPAAVWVAESVSPPPPARAPPRPPSTAPPLA</sequence>
<feature type="compositionally biased region" description="Pro residues" evidence="1">
    <location>
        <begin position="110"/>
        <end position="129"/>
    </location>
</feature>
<gene>
    <name evidence="2" type="ORF">GCM10009422_13610</name>
</gene>
<dbReference type="Proteomes" id="UP001501352">
    <property type="component" value="Unassembled WGS sequence"/>
</dbReference>